<dbReference type="PIRSF" id="PIRSF004669">
    <property type="entry name" value="FliQ"/>
    <property type="match status" value="1"/>
</dbReference>
<dbReference type="GO" id="GO:0009306">
    <property type="term" value="P:protein secretion"/>
    <property type="evidence" value="ECO:0007669"/>
    <property type="project" value="InterPro"/>
</dbReference>
<keyword evidence="5 9" id="KW-0812">Transmembrane</keyword>
<dbReference type="Proteomes" id="UP000199256">
    <property type="component" value="Unassembled WGS sequence"/>
</dbReference>
<keyword evidence="10" id="KW-0282">Flagellum</keyword>
<evidence type="ECO:0000256" key="3">
    <source>
        <dbReference type="ARBA" id="ARBA00021718"/>
    </source>
</evidence>
<evidence type="ECO:0000313" key="11">
    <source>
        <dbReference type="Proteomes" id="UP000199256"/>
    </source>
</evidence>
<evidence type="ECO:0000256" key="4">
    <source>
        <dbReference type="ARBA" id="ARBA00022475"/>
    </source>
</evidence>
<dbReference type="PANTHER" id="PTHR34040:SF2">
    <property type="entry name" value="FLAGELLAR BIOSYNTHETIC PROTEIN FLIQ"/>
    <property type="match status" value="1"/>
</dbReference>
<dbReference type="PRINTS" id="PR00952">
    <property type="entry name" value="TYPE3IMQPROT"/>
</dbReference>
<proteinExistence type="inferred from homology"/>
<evidence type="ECO:0000256" key="2">
    <source>
        <dbReference type="ARBA" id="ARBA00006156"/>
    </source>
</evidence>
<gene>
    <name evidence="9" type="primary">fliQ</name>
    <name evidence="10" type="ORF">SAMN05444515_11051</name>
</gene>
<keyword evidence="7 9" id="KW-0472">Membrane</keyword>
<reference evidence="11" key="1">
    <citation type="submission" date="2016-10" db="EMBL/GenBank/DDBJ databases">
        <authorList>
            <person name="Varghese N."/>
            <person name="Submissions S."/>
        </authorList>
    </citation>
    <scope>NUCLEOTIDE SEQUENCE [LARGE SCALE GENOMIC DNA]</scope>
    <source>
        <strain evidence="11">DSM 241</strain>
    </source>
</reference>
<dbReference type="EMBL" id="FOAA01000010">
    <property type="protein sequence ID" value="SEL14709.1"/>
    <property type="molecule type" value="Genomic_DNA"/>
</dbReference>
<sequence length="89" mass="9516">MTPETVVEVGQEAIMTIIMLSAPVLLAGLGIGLFIGMIQAATSIQEMTLSFIPKLLGMFAALIVFGSWMLDLLVNYVTRLYDAIPGLIG</sequence>
<dbReference type="OrthoDB" id="9806440at2"/>
<evidence type="ECO:0000256" key="5">
    <source>
        <dbReference type="ARBA" id="ARBA00022692"/>
    </source>
</evidence>
<dbReference type="NCBIfam" id="TIGR01402">
    <property type="entry name" value="fliQ"/>
    <property type="match status" value="1"/>
</dbReference>
<protein>
    <recommendedName>
        <fullName evidence="3 9">Flagellar biosynthetic protein FliQ</fullName>
    </recommendedName>
</protein>
<evidence type="ECO:0000313" key="10">
    <source>
        <dbReference type="EMBL" id="SEL14709.1"/>
    </source>
</evidence>
<keyword evidence="4 9" id="KW-1003">Cell membrane</keyword>
<evidence type="ECO:0000256" key="9">
    <source>
        <dbReference type="RuleBase" id="RU364090"/>
    </source>
</evidence>
<dbReference type="Pfam" id="PF01313">
    <property type="entry name" value="Bac_export_3"/>
    <property type="match status" value="1"/>
</dbReference>
<keyword evidence="8 9" id="KW-0975">Bacterial flagellum</keyword>
<dbReference type="InterPro" id="IPR006305">
    <property type="entry name" value="FliQ"/>
</dbReference>
<comment type="function">
    <text evidence="9">Role in flagellar biosynthesis.</text>
</comment>
<keyword evidence="11" id="KW-1185">Reference proteome</keyword>
<feature type="transmembrane region" description="Helical" evidence="9">
    <location>
        <begin position="55"/>
        <end position="77"/>
    </location>
</feature>
<evidence type="ECO:0000256" key="7">
    <source>
        <dbReference type="ARBA" id="ARBA00023136"/>
    </source>
</evidence>
<dbReference type="RefSeq" id="WP_090253843.1">
    <property type="nucleotide sequence ID" value="NZ_FOAA01000010.1"/>
</dbReference>
<dbReference type="GO" id="GO:0044780">
    <property type="term" value="P:bacterial-type flagellum assembly"/>
    <property type="evidence" value="ECO:0007669"/>
    <property type="project" value="InterPro"/>
</dbReference>
<dbReference type="PANTHER" id="PTHR34040">
    <property type="entry name" value="FLAGELLAR BIOSYNTHETIC PROTEIN FLIQ"/>
    <property type="match status" value="1"/>
</dbReference>
<keyword evidence="10" id="KW-0969">Cilium</keyword>
<dbReference type="InterPro" id="IPR002191">
    <property type="entry name" value="Bac_export_3"/>
</dbReference>
<dbReference type="AlphaFoldDB" id="A0A1H7MUJ7"/>
<name>A0A1H7MUJ7_9GAMM</name>
<evidence type="ECO:0000256" key="6">
    <source>
        <dbReference type="ARBA" id="ARBA00022989"/>
    </source>
</evidence>
<keyword evidence="10" id="KW-0966">Cell projection</keyword>
<accession>A0A1H7MUJ7</accession>
<dbReference type="GO" id="GO:0009425">
    <property type="term" value="C:bacterial-type flagellum basal body"/>
    <property type="evidence" value="ECO:0007669"/>
    <property type="project" value="UniProtKB-SubCell"/>
</dbReference>
<dbReference type="STRING" id="1396821.SAMN05444515_11051"/>
<organism evidence="10 11">
    <name type="scientific">Ectothiorhodospira marina</name>
    <dbReference type="NCBI Taxonomy" id="1396821"/>
    <lineage>
        <taxon>Bacteria</taxon>
        <taxon>Pseudomonadati</taxon>
        <taxon>Pseudomonadota</taxon>
        <taxon>Gammaproteobacteria</taxon>
        <taxon>Chromatiales</taxon>
        <taxon>Ectothiorhodospiraceae</taxon>
        <taxon>Ectothiorhodospira</taxon>
    </lineage>
</organism>
<feature type="transmembrane region" description="Helical" evidence="9">
    <location>
        <begin position="13"/>
        <end position="35"/>
    </location>
</feature>
<keyword evidence="6 9" id="KW-1133">Transmembrane helix</keyword>
<comment type="subcellular location">
    <subcellularLocation>
        <location evidence="1 9">Cell membrane</location>
        <topology evidence="1">Multi-pass membrane protein</topology>
    </subcellularLocation>
    <subcellularLocation>
        <location evidence="9">Bacterial flagellum basal body</location>
    </subcellularLocation>
</comment>
<evidence type="ECO:0000256" key="8">
    <source>
        <dbReference type="ARBA" id="ARBA00023143"/>
    </source>
</evidence>
<comment type="similarity">
    <text evidence="2 9">Belongs to the FliQ/MopD/SpaQ family.</text>
</comment>
<evidence type="ECO:0000256" key="1">
    <source>
        <dbReference type="ARBA" id="ARBA00004651"/>
    </source>
</evidence>
<dbReference type="GO" id="GO:0005886">
    <property type="term" value="C:plasma membrane"/>
    <property type="evidence" value="ECO:0007669"/>
    <property type="project" value="UniProtKB-SubCell"/>
</dbReference>